<dbReference type="PANTHER" id="PTHR10966">
    <property type="entry name" value="TRANSCRIPTION INITIATION FACTOR IIA SUBUNIT 2"/>
    <property type="match status" value="1"/>
</dbReference>
<dbReference type="Gene3D" id="1.10.287.190">
    <property type="entry name" value="Transcription factor IIA gamma subunit, alpha-helical domain"/>
    <property type="match status" value="1"/>
</dbReference>
<reference evidence="9" key="1">
    <citation type="journal article" date="2013" name="Genetics">
        <title>The draft genome and transcriptome of Panagrellus redivivus are shaped by the harsh demands of a free-living lifestyle.</title>
        <authorList>
            <person name="Srinivasan J."/>
            <person name="Dillman A.R."/>
            <person name="Macchietto M.G."/>
            <person name="Heikkinen L."/>
            <person name="Lakso M."/>
            <person name="Fracchia K.M."/>
            <person name="Antoshechkin I."/>
            <person name="Mortazavi A."/>
            <person name="Wong G."/>
            <person name="Sternberg P.W."/>
        </authorList>
    </citation>
    <scope>NUCLEOTIDE SEQUENCE [LARGE SCALE GENOMIC DNA]</scope>
    <source>
        <strain evidence="9">MT8872</strain>
    </source>
</reference>
<feature type="domain" description="Transcription initiation factor IIA gamma subunit N-terminal" evidence="7">
    <location>
        <begin position="2"/>
        <end position="47"/>
    </location>
</feature>
<evidence type="ECO:0000313" key="9">
    <source>
        <dbReference type="Proteomes" id="UP000492821"/>
    </source>
</evidence>
<feature type="domain" description="Transcription initiation factor IIA gamma subunit C-terminal" evidence="8">
    <location>
        <begin position="62"/>
        <end position="103"/>
    </location>
</feature>
<dbReference type="AlphaFoldDB" id="A0A7E4W9X3"/>
<evidence type="ECO:0000256" key="6">
    <source>
        <dbReference type="PIRNR" id="PIRNR009415"/>
    </source>
</evidence>
<dbReference type="Pfam" id="PF02268">
    <property type="entry name" value="TFIIA_gamma_N"/>
    <property type="match status" value="1"/>
</dbReference>
<dbReference type="InterPro" id="IPR009083">
    <property type="entry name" value="TFIIA_a-hlx"/>
</dbReference>
<comment type="function">
    <text evidence="6">TFIIA is a component of the transcription machinery of RNA polymerase II and plays an important role in transcriptional activation.</text>
</comment>
<evidence type="ECO:0000256" key="1">
    <source>
        <dbReference type="ARBA" id="ARBA00004123"/>
    </source>
</evidence>
<name>A0A7E4W9X3_PANRE</name>
<reference evidence="10" key="2">
    <citation type="submission" date="2020-10" db="UniProtKB">
        <authorList>
            <consortium name="WormBaseParasite"/>
        </authorList>
    </citation>
    <scope>IDENTIFICATION</scope>
</reference>
<dbReference type="SUPFAM" id="SSF50784">
    <property type="entry name" value="Transcription factor IIA (TFIIA), beta-barrel domain"/>
    <property type="match status" value="1"/>
</dbReference>
<keyword evidence="9" id="KW-1185">Reference proteome</keyword>
<keyword evidence="4 6" id="KW-0804">Transcription</keyword>
<evidence type="ECO:0000259" key="8">
    <source>
        <dbReference type="Pfam" id="PF02751"/>
    </source>
</evidence>
<dbReference type="InterPro" id="IPR015872">
    <property type="entry name" value="TFIIA_gsu_N"/>
</dbReference>
<keyword evidence="5 6" id="KW-0539">Nucleus</keyword>
<accession>A0A7E4W9X3</accession>
<dbReference type="Pfam" id="PF02751">
    <property type="entry name" value="TFIIA_gamma_C"/>
    <property type="match status" value="1"/>
</dbReference>
<evidence type="ECO:0000256" key="3">
    <source>
        <dbReference type="ARBA" id="ARBA00023015"/>
    </source>
</evidence>
<keyword evidence="3 6" id="KW-0805">Transcription regulation</keyword>
<dbReference type="Gene3D" id="2.30.18.10">
    <property type="entry name" value="Transcription factor IIA (TFIIA), beta-barrel domain"/>
    <property type="match status" value="1"/>
</dbReference>
<dbReference type="GO" id="GO:0006367">
    <property type="term" value="P:transcription initiation at RNA polymerase II promoter"/>
    <property type="evidence" value="ECO:0007669"/>
    <property type="project" value="InterPro"/>
</dbReference>
<dbReference type="GO" id="GO:0005672">
    <property type="term" value="C:transcription factor TFIIA complex"/>
    <property type="evidence" value="ECO:0007669"/>
    <property type="project" value="InterPro"/>
</dbReference>
<evidence type="ECO:0000256" key="4">
    <source>
        <dbReference type="ARBA" id="ARBA00023163"/>
    </source>
</evidence>
<dbReference type="CDD" id="cd10014">
    <property type="entry name" value="TFIIA_gamma_C"/>
    <property type="match status" value="1"/>
</dbReference>
<proteinExistence type="inferred from homology"/>
<sequence length="108" mass="12456">MNYQMYRSATIGEALISVLDMLVKENMISEALSQKILANFDRAINNLIPQRTKNRITFKAKKLRAYRFCDNVWTFVMEDVDIKDNMTKQSSSAKLMKIVACDAARRVT</sequence>
<dbReference type="WBParaSite" id="Pan_g8408.t1">
    <property type="protein sequence ID" value="Pan_g8408.t1"/>
    <property type="gene ID" value="Pan_g8408"/>
</dbReference>
<evidence type="ECO:0000313" key="10">
    <source>
        <dbReference type="WBParaSite" id="Pan_g8408.t1"/>
    </source>
</evidence>
<comment type="similarity">
    <text evidence="2 6">Belongs to the TFIIA subunit 2 family.</text>
</comment>
<comment type="subcellular location">
    <subcellularLocation>
        <location evidence="1 6">Nucleus</location>
    </subcellularLocation>
</comment>
<protein>
    <recommendedName>
        <fullName evidence="6">Transcription initiation factor IIA subunit 2</fullName>
    </recommendedName>
</protein>
<dbReference type="InterPro" id="IPR009088">
    <property type="entry name" value="TFIIA_b-brl"/>
</dbReference>
<organism evidence="9 10">
    <name type="scientific">Panagrellus redivivus</name>
    <name type="common">Microworm</name>
    <dbReference type="NCBI Taxonomy" id="6233"/>
    <lineage>
        <taxon>Eukaryota</taxon>
        <taxon>Metazoa</taxon>
        <taxon>Ecdysozoa</taxon>
        <taxon>Nematoda</taxon>
        <taxon>Chromadorea</taxon>
        <taxon>Rhabditida</taxon>
        <taxon>Tylenchina</taxon>
        <taxon>Panagrolaimomorpha</taxon>
        <taxon>Panagrolaimoidea</taxon>
        <taxon>Panagrolaimidae</taxon>
        <taxon>Panagrellus</taxon>
    </lineage>
</organism>
<dbReference type="SUPFAM" id="SSF47396">
    <property type="entry name" value="Transcription factor IIA (TFIIA), alpha-helical domain"/>
    <property type="match status" value="1"/>
</dbReference>
<evidence type="ECO:0000259" key="7">
    <source>
        <dbReference type="Pfam" id="PF02268"/>
    </source>
</evidence>
<dbReference type="Proteomes" id="UP000492821">
    <property type="component" value="Unassembled WGS sequence"/>
</dbReference>
<evidence type="ECO:0000256" key="5">
    <source>
        <dbReference type="ARBA" id="ARBA00023242"/>
    </source>
</evidence>
<dbReference type="InterPro" id="IPR003194">
    <property type="entry name" value="TFIIA_gsu"/>
</dbReference>
<dbReference type="InterPro" id="IPR015871">
    <property type="entry name" value="TFIIA_gsu_C"/>
</dbReference>
<evidence type="ECO:0000256" key="2">
    <source>
        <dbReference type="ARBA" id="ARBA00007675"/>
    </source>
</evidence>
<dbReference type="PIRSF" id="PIRSF009415">
    <property type="entry name" value="Hum_TFIIA_gamma"/>
    <property type="match status" value="1"/>
</dbReference>